<reference evidence="7" key="1">
    <citation type="submission" date="2025-08" db="UniProtKB">
        <authorList>
            <consortium name="RefSeq"/>
        </authorList>
    </citation>
    <scope>IDENTIFICATION</scope>
</reference>
<dbReference type="GO" id="GO:0000226">
    <property type="term" value="P:microtubule cytoskeleton organization"/>
    <property type="evidence" value="ECO:0007669"/>
    <property type="project" value="TreeGrafter"/>
</dbReference>
<evidence type="ECO:0000256" key="2">
    <source>
        <dbReference type="ARBA" id="ARBA00010305"/>
    </source>
</evidence>
<dbReference type="GO" id="GO:1990535">
    <property type="term" value="P:neuron projection maintenance"/>
    <property type="evidence" value="ECO:0007669"/>
    <property type="project" value="TreeGrafter"/>
</dbReference>
<dbReference type="AlphaFoldDB" id="A0A6P7TG44"/>
<dbReference type="KEGG" id="osn:115222641"/>
<proteinExistence type="inferred from homology"/>
<evidence type="ECO:0000313" key="6">
    <source>
        <dbReference type="Proteomes" id="UP000515154"/>
    </source>
</evidence>
<evidence type="ECO:0000256" key="3">
    <source>
        <dbReference type="ARBA" id="ARBA00016840"/>
    </source>
</evidence>
<dbReference type="RefSeq" id="XP_029648817.2">
    <property type="nucleotide sequence ID" value="XM_029792957.2"/>
</dbReference>
<organism evidence="6 7">
    <name type="scientific">Octopus sinensis</name>
    <name type="common">East Asian common octopus</name>
    <dbReference type="NCBI Taxonomy" id="2607531"/>
    <lineage>
        <taxon>Eukaryota</taxon>
        <taxon>Metazoa</taxon>
        <taxon>Spiralia</taxon>
        <taxon>Lophotrochozoa</taxon>
        <taxon>Mollusca</taxon>
        <taxon>Cephalopoda</taxon>
        <taxon>Coleoidea</taxon>
        <taxon>Octopodiformes</taxon>
        <taxon>Octopoda</taxon>
        <taxon>Incirrata</taxon>
        <taxon>Octopodidae</taxon>
        <taxon>Octopus</taxon>
    </lineage>
</organism>
<keyword evidence="4" id="KW-0963">Cytoplasm</keyword>
<dbReference type="Pfam" id="PF12309">
    <property type="entry name" value="KBP_C"/>
    <property type="match status" value="1"/>
</dbReference>
<comment type="similarity">
    <text evidence="2">Belongs to the KIF-binding protein family.</text>
</comment>
<dbReference type="GO" id="GO:0021952">
    <property type="term" value="P:central nervous system projection neuron axonogenesis"/>
    <property type="evidence" value="ECO:0007669"/>
    <property type="project" value="TreeGrafter"/>
</dbReference>
<evidence type="ECO:0000256" key="1">
    <source>
        <dbReference type="ARBA" id="ARBA00004245"/>
    </source>
</evidence>
<protein>
    <recommendedName>
        <fullName evidence="3">KIF-binding protein</fullName>
    </recommendedName>
</protein>
<comment type="subcellular location">
    <subcellularLocation>
        <location evidence="1">Cytoplasm</location>
        <location evidence="1">Cytoskeleton</location>
    </subcellularLocation>
</comment>
<evidence type="ECO:0000256" key="5">
    <source>
        <dbReference type="ARBA" id="ARBA00023212"/>
    </source>
</evidence>
<dbReference type="InterPro" id="IPR011990">
    <property type="entry name" value="TPR-like_helical_dom_sf"/>
</dbReference>
<evidence type="ECO:0000256" key="4">
    <source>
        <dbReference type="ARBA" id="ARBA00022490"/>
    </source>
</evidence>
<dbReference type="Gene3D" id="1.25.40.10">
    <property type="entry name" value="Tetratricopeptide repeat domain"/>
    <property type="match status" value="1"/>
</dbReference>
<dbReference type="GO" id="GO:0005856">
    <property type="term" value="C:cytoskeleton"/>
    <property type="evidence" value="ECO:0007669"/>
    <property type="project" value="UniProtKB-SubCell"/>
</dbReference>
<keyword evidence="6" id="KW-1185">Reference proteome</keyword>
<dbReference type="PANTHER" id="PTHR46321:SF1">
    <property type="entry name" value="KIF-BINDING PROTEIN"/>
    <property type="match status" value="1"/>
</dbReference>
<keyword evidence="5" id="KW-0206">Cytoskeleton</keyword>
<evidence type="ECO:0000313" key="7">
    <source>
        <dbReference type="RefSeq" id="XP_029648817.2"/>
    </source>
</evidence>
<sequence>MADSRCYMIEKGYEEYKKAKHLSEEESKNDPENEPFKSKYKARDILLSLRDKMNTFLTDTNDLLTKILIAGLNLQLGVNHLETEELGVGEEYLTKILKDIEDHKLNKSSCNIYQEALNNLGILWSHRGEFGLDEAVKYLELAENLYNDFKHEVGGAPHSVEELFRPEGEDNDLIEHDRDVHFENTYTHTMFYLAQVYAGKGNRELSAKYCHQTLLRQLESNQYNPLEWAINAASLSQYYLSVDDYMMARHCLASSCYILQEADDSTIESTNDSIARRKADISRCWAKYGLSLLESSKEFSIINLIGHLDRTDLVNEKKNSSEADHNADKEPIAETETPENSDKNTARFKLELTDLEENMPAKFVKDFPSAREVFIAVQKWLNDAKEYYVIDSYCNDYVEIMRDHSKAYKLLACFETDQNRQCKMQKRRIDLLSKLLEALNAQHYLHVCRQLMYELAETYSSLLDIKVNIFQNEESSRTPHAIKKINLLVSQSIDHYMKYIHSIKGGRAQLPDKLDESDARPTLIAYFCVGNLYTKFICSDAEMKIQNIERRLACFKCIVDYCRKDPKGSEFIANELHICEEMVELLPRKIEQLKMDPSADITC</sequence>
<accession>A0A6P7TG44</accession>
<gene>
    <name evidence="7" type="primary">LOC115222641</name>
</gene>
<dbReference type="Proteomes" id="UP000515154">
    <property type="component" value="Linkage group LG20"/>
</dbReference>
<dbReference type="PANTHER" id="PTHR46321">
    <property type="entry name" value="KIF1-BINDING PROTEIN"/>
    <property type="match status" value="1"/>
</dbReference>
<name>A0A6P7TG44_9MOLL</name>
<dbReference type="InterPro" id="IPR022083">
    <property type="entry name" value="KBP"/>
</dbReference>